<evidence type="ECO:0000256" key="4">
    <source>
        <dbReference type="ARBA" id="ARBA00023163"/>
    </source>
</evidence>
<dbReference type="InParanoid" id="A0A067MH57"/>
<dbReference type="GO" id="GO:0008270">
    <property type="term" value="F:zinc ion binding"/>
    <property type="evidence" value="ECO:0007669"/>
    <property type="project" value="InterPro"/>
</dbReference>
<dbReference type="GO" id="GO:0000981">
    <property type="term" value="F:DNA-binding transcription factor activity, RNA polymerase II-specific"/>
    <property type="evidence" value="ECO:0007669"/>
    <property type="project" value="InterPro"/>
</dbReference>
<evidence type="ECO:0000313" key="8">
    <source>
        <dbReference type="Proteomes" id="UP000027195"/>
    </source>
</evidence>
<dbReference type="EMBL" id="KL198040">
    <property type="protein sequence ID" value="KDQ14060.1"/>
    <property type="molecule type" value="Genomic_DNA"/>
</dbReference>
<keyword evidence="4" id="KW-0804">Transcription</keyword>
<protein>
    <recommendedName>
        <fullName evidence="6">Xylanolytic transcriptional activator regulatory domain-containing protein</fullName>
    </recommendedName>
</protein>
<dbReference type="CDD" id="cd12148">
    <property type="entry name" value="fungal_TF_MHR"/>
    <property type="match status" value="1"/>
</dbReference>
<dbReference type="PANTHER" id="PTHR47338:SF29">
    <property type="entry name" value="ZN(2)-C6 FUNGAL-TYPE DOMAIN-CONTAINING PROTEIN"/>
    <property type="match status" value="1"/>
</dbReference>
<gene>
    <name evidence="7" type="ORF">BOTBODRAFT_358526</name>
</gene>
<feature type="domain" description="Xylanolytic transcriptional activator regulatory" evidence="6">
    <location>
        <begin position="36"/>
        <end position="198"/>
    </location>
</feature>
<proteinExistence type="predicted"/>
<comment type="subcellular location">
    <subcellularLocation>
        <location evidence="1">Nucleus</location>
    </subcellularLocation>
</comment>
<evidence type="ECO:0000256" key="3">
    <source>
        <dbReference type="ARBA" id="ARBA00023015"/>
    </source>
</evidence>
<evidence type="ECO:0000256" key="1">
    <source>
        <dbReference type="ARBA" id="ARBA00004123"/>
    </source>
</evidence>
<dbReference type="GO" id="GO:0006351">
    <property type="term" value="P:DNA-templated transcription"/>
    <property type="evidence" value="ECO:0007669"/>
    <property type="project" value="InterPro"/>
</dbReference>
<dbReference type="AlphaFoldDB" id="A0A067MH57"/>
<evidence type="ECO:0000256" key="5">
    <source>
        <dbReference type="ARBA" id="ARBA00023242"/>
    </source>
</evidence>
<accession>A0A067MH57</accession>
<dbReference type="OrthoDB" id="2123952at2759"/>
<dbReference type="PANTHER" id="PTHR47338">
    <property type="entry name" value="ZN(II)2CYS6 TRANSCRIPTION FACTOR (EUROFUNG)-RELATED"/>
    <property type="match status" value="1"/>
</dbReference>
<dbReference type="GO" id="GO:0003677">
    <property type="term" value="F:DNA binding"/>
    <property type="evidence" value="ECO:0007669"/>
    <property type="project" value="InterPro"/>
</dbReference>
<keyword evidence="2" id="KW-0479">Metal-binding</keyword>
<evidence type="ECO:0000259" key="6">
    <source>
        <dbReference type="Pfam" id="PF04082"/>
    </source>
</evidence>
<name>A0A067MH57_BOTB1</name>
<sequence length="432" mass="48975">MPSNIRDPLIDTFLKHQARYFPAQWNMARFHSTYILPPTHPQSLHPALLDALCLIGCMYGPEPLRSYEAFFYARLQRSLYDCLAKADRLLDFIRASALVALYSFQRSRRVDGQNRLAAIAHFAMACGLHRIDSYDLNPANFSLLTPPASLVELGDMIHTWWSLFYFDQFVALVLHLPCTIPLDDKIVTTMWPCAFQDYANGYAAYMSYSSLSTLYSLDQDSNARLSAYDNVYAFRAKSCAMFYRVVLLEASSKEGTNVAYDARVAICVISQLTETMVSYRQHVCPTFKMRNNEVAHDSALVLSMMLAYGASIRLLHLFADDDKSAYQQRLDTARACVKLAAETSGTNMQGLLTLSVLLPWHSSYEVLAWELIRLTESGQIAAAAEVRADLDQLMDAYITIAKHYSTMSFRNRADFQKLAKFNIHPEEFAKLP</sequence>
<keyword evidence="8" id="KW-1185">Reference proteome</keyword>
<keyword evidence="3" id="KW-0805">Transcription regulation</keyword>
<dbReference type="InterPro" id="IPR050815">
    <property type="entry name" value="TF_fung"/>
</dbReference>
<dbReference type="HOGENOM" id="CLU_022337_0_1_1"/>
<evidence type="ECO:0000313" key="7">
    <source>
        <dbReference type="EMBL" id="KDQ14060.1"/>
    </source>
</evidence>
<evidence type="ECO:0000256" key="2">
    <source>
        <dbReference type="ARBA" id="ARBA00022723"/>
    </source>
</evidence>
<dbReference type="Pfam" id="PF04082">
    <property type="entry name" value="Fungal_trans"/>
    <property type="match status" value="1"/>
</dbReference>
<reference evidence="8" key="1">
    <citation type="journal article" date="2014" name="Proc. Natl. Acad. Sci. U.S.A.">
        <title>Extensive sampling of basidiomycete genomes demonstrates inadequacy of the white-rot/brown-rot paradigm for wood decay fungi.</title>
        <authorList>
            <person name="Riley R."/>
            <person name="Salamov A.A."/>
            <person name="Brown D.W."/>
            <person name="Nagy L.G."/>
            <person name="Floudas D."/>
            <person name="Held B.W."/>
            <person name="Levasseur A."/>
            <person name="Lombard V."/>
            <person name="Morin E."/>
            <person name="Otillar R."/>
            <person name="Lindquist E.A."/>
            <person name="Sun H."/>
            <person name="LaButti K.M."/>
            <person name="Schmutz J."/>
            <person name="Jabbour D."/>
            <person name="Luo H."/>
            <person name="Baker S.E."/>
            <person name="Pisabarro A.G."/>
            <person name="Walton J.D."/>
            <person name="Blanchette R.A."/>
            <person name="Henrissat B."/>
            <person name="Martin F."/>
            <person name="Cullen D."/>
            <person name="Hibbett D.S."/>
            <person name="Grigoriev I.V."/>
        </authorList>
    </citation>
    <scope>NUCLEOTIDE SEQUENCE [LARGE SCALE GENOMIC DNA]</scope>
    <source>
        <strain evidence="8">FD-172 SS1</strain>
    </source>
</reference>
<dbReference type="InterPro" id="IPR007219">
    <property type="entry name" value="XnlR_reg_dom"/>
</dbReference>
<dbReference type="Proteomes" id="UP000027195">
    <property type="component" value="Unassembled WGS sequence"/>
</dbReference>
<keyword evidence="5" id="KW-0539">Nucleus</keyword>
<dbReference type="STRING" id="930990.A0A067MH57"/>
<dbReference type="GO" id="GO:0005634">
    <property type="term" value="C:nucleus"/>
    <property type="evidence" value="ECO:0007669"/>
    <property type="project" value="UniProtKB-SubCell"/>
</dbReference>
<organism evidence="7 8">
    <name type="scientific">Botryobasidium botryosum (strain FD-172 SS1)</name>
    <dbReference type="NCBI Taxonomy" id="930990"/>
    <lineage>
        <taxon>Eukaryota</taxon>
        <taxon>Fungi</taxon>
        <taxon>Dikarya</taxon>
        <taxon>Basidiomycota</taxon>
        <taxon>Agaricomycotina</taxon>
        <taxon>Agaricomycetes</taxon>
        <taxon>Cantharellales</taxon>
        <taxon>Botryobasidiaceae</taxon>
        <taxon>Botryobasidium</taxon>
    </lineage>
</organism>